<name>A0ABW3Q9J2_9BACT</name>
<accession>A0ABW3Q9J2</accession>
<proteinExistence type="predicted"/>
<gene>
    <name evidence="1" type="ORF">ACFQ4C_10660</name>
</gene>
<dbReference type="Proteomes" id="UP001597116">
    <property type="component" value="Unassembled WGS sequence"/>
</dbReference>
<organism evidence="1 2">
    <name type="scientific">Larkinella insperata</name>
    <dbReference type="NCBI Taxonomy" id="332158"/>
    <lineage>
        <taxon>Bacteria</taxon>
        <taxon>Pseudomonadati</taxon>
        <taxon>Bacteroidota</taxon>
        <taxon>Cytophagia</taxon>
        <taxon>Cytophagales</taxon>
        <taxon>Spirosomataceae</taxon>
        <taxon>Larkinella</taxon>
    </lineage>
</organism>
<evidence type="ECO:0000313" key="2">
    <source>
        <dbReference type="Proteomes" id="UP001597116"/>
    </source>
</evidence>
<keyword evidence="2" id="KW-1185">Reference proteome</keyword>
<evidence type="ECO:0000313" key="1">
    <source>
        <dbReference type="EMBL" id="MFD1141573.1"/>
    </source>
</evidence>
<protein>
    <recommendedName>
        <fullName evidence="3">DUF4469 domain-containing protein</fullName>
    </recommendedName>
</protein>
<dbReference type="EMBL" id="JBHTLP010000008">
    <property type="protein sequence ID" value="MFD1141573.1"/>
    <property type="molecule type" value="Genomic_DNA"/>
</dbReference>
<sequence length="77" mass="8649">MKLSVEGEVDGDGYIYLRGAEREILPSGKGNFEIKIHKGRNRKTQSRTITLPTNYSLSFVYVPISAKEGKLDVTVEF</sequence>
<reference evidence="2" key="1">
    <citation type="journal article" date="2019" name="Int. J. Syst. Evol. Microbiol.">
        <title>The Global Catalogue of Microorganisms (GCM) 10K type strain sequencing project: providing services to taxonomists for standard genome sequencing and annotation.</title>
        <authorList>
            <consortium name="The Broad Institute Genomics Platform"/>
            <consortium name="The Broad Institute Genome Sequencing Center for Infectious Disease"/>
            <person name="Wu L."/>
            <person name="Ma J."/>
        </authorList>
    </citation>
    <scope>NUCLEOTIDE SEQUENCE [LARGE SCALE GENOMIC DNA]</scope>
    <source>
        <strain evidence="2">CCUG 55608</strain>
    </source>
</reference>
<comment type="caution">
    <text evidence="1">The sequence shown here is derived from an EMBL/GenBank/DDBJ whole genome shotgun (WGS) entry which is preliminary data.</text>
</comment>
<dbReference type="RefSeq" id="WP_265992017.1">
    <property type="nucleotide sequence ID" value="NZ_CP110973.1"/>
</dbReference>
<evidence type="ECO:0008006" key="3">
    <source>
        <dbReference type="Google" id="ProtNLM"/>
    </source>
</evidence>